<gene>
    <name evidence="2" type="ORF">Plil01_000798800</name>
</gene>
<reference evidence="2" key="1">
    <citation type="submission" date="2023-04" db="EMBL/GenBank/DDBJ databases">
        <title>Phytophthora lilii NBRC 32176.</title>
        <authorList>
            <person name="Ichikawa N."/>
            <person name="Sato H."/>
            <person name="Tonouchi N."/>
        </authorList>
    </citation>
    <scope>NUCLEOTIDE SEQUENCE</scope>
    <source>
        <strain evidence="2">NBRC 32176</strain>
    </source>
</reference>
<evidence type="ECO:0000313" key="2">
    <source>
        <dbReference type="EMBL" id="GMF20544.1"/>
    </source>
</evidence>
<feature type="transmembrane region" description="Helical" evidence="1">
    <location>
        <begin position="59"/>
        <end position="82"/>
    </location>
</feature>
<name>A0A9W6TVP3_9STRA</name>
<keyword evidence="1" id="KW-0812">Transmembrane</keyword>
<keyword evidence="3" id="KW-1185">Reference proteome</keyword>
<sequence>MFSVRSFYTLSLVTFVAIQQFCVHVPVLPYPIKRLIRNAVMIAASCVGINYGIATVVGFPIPFMMLTTTPLWLLLIFITTAVEWGRKIRETPEAITMLANAKNLWGSQILLTITYPTYFYIFTTLSKKGQTVFALLLPVIKLLMKNVYGKTVAHLRDKMPQAVVFNCDVFSALFVSYCMQSSPSIWITLEIIMLDLLMMAISLRGAGSAHRNLKQLEVQIGRKRSWGSLRDRSCTNTKTSSSRLTTNEHAAAFRWKVRDCVGYPLSEALSSSSRCKTCYERAEKAEDKQDECFSRKST</sequence>
<evidence type="ECO:0000313" key="3">
    <source>
        <dbReference type="Proteomes" id="UP001165083"/>
    </source>
</evidence>
<protein>
    <submittedName>
        <fullName evidence="2">Unnamed protein product</fullName>
    </submittedName>
</protein>
<dbReference type="OrthoDB" id="124327at2759"/>
<dbReference type="EMBL" id="BSXW01000379">
    <property type="protein sequence ID" value="GMF20544.1"/>
    <property type="molecule type" value="Genomic_DNA"/>
</dbReference>
<feature type="transmembrane region" description="Helical" evidence="1">
    <location>
        <begin position="6"/>
        <end position="28"/>
    </location>
</feature>
<evidence type="ECO:0000256" key="1">
    <source>
        <dbReference type="SAM" id="Phobius"/>
    </source>
</evidence>
<feature type="transmembrane region" description="Helical" evidence="1">
    <location>
        <begin position="185"/>
        <end position="206"/>
    </location>
</feature>
<organism evidence="2 3">
    <name type="scientific">Phytophthora lilii</name>
    <dbReference type="NCBI Taxonomy" id="2077276"/>
    <lineage>
        <taxon>Eukaryota</taxon>
        <taxon>Sar</taxon>
        <taxon>Stramenopiles</taxon>
        <taxon>Oomycota</taxon>
        <taxon>Peronosporomycetes</taxon>
        <taxon>Peronosporales</taxon>
        <taxon>Peronosporaceae</taxon>
        <taxon>Phytophthora</taxon>
    </lineage>
</organism>
<feature type="transmembrane region" description="Helical" evidence="1">
    <location>
        <begin position="103"/>
        <end position="123"/>
    </location>
</feature>
<keyword evidence="1" id="KW-1133">Transmembrane helix</keyword>
<keyword evidence="1" id="KW-0472">Membrane</keyword>
<proteinExistence type="predicted"/>
<comment type="caution">
    <text evidence="2">The sequence shown here is derived from an EMBL/GenBank/DDBJ whole genome shotgun (WGS) entry which is preliminary data.</text>
</comment>
<dbReference type="AlphaFoldDB" id="A0A9W6TVP3"/>
<feature type="transmembrane region" description="Helical" evidence="1">
    <location>
        <begin position="35"/>
        <end position="53"/>
    </location>
</feature>
<accession>A0A9W6TVP3</accession>
<dbReference type="Proteomes" id="UP001165083">
    <property type="component" value="Unassembled WGS sequence"/>
</dbReference>